<evidence type="ECO:0000256" key="5">
    <source>
        <dbReference type="ARBA" id="ARBA00023136"/>
    </source>
</evidence>
<evidence type="ECO:0000256" key="2">
    <source>
        <dbReference type="ARBA" id="ARBA00006948"/>
    </source>
</evidence>
<dbReference type="InterPro" id="IPR006904">
    <property type="entry name" value="DUF716"/>
</dbReference>
<organism evidence="8 9">
    <name type="scientific">Coilia grayii</name>
    <name type="common">Gray's grenadier anchovy</name>
    <dbReference type="NCBI Taxonomy" id="363190"/>
    <lineage>
        <taxon>Eukaryota</taxon>
        <taxon>Metazoa</taxon>
        <taxon>Chordata</taxon>
        <taxon>Craniata</taxon>
        <taxon>Vertebrata</taxon>
        <taxon>Euteleostomi</taxon>
        <taxon>Actinopterygii</taxon>
        <taxon>Neopterygii</taxon>
        <taxon>Teleostei</taxon>
        <taxon>Clupei</taxon>
        <taxon>Clupeiformes</taxon>
        <taxon>Clupeoidei</taxon>
        <taxon>Engraulidae</taxon>
        <taxon>Coilinae</taxon>
        <taxon>Coilia</taxon>
    </lineage>
</organism>
<keyword evidence="4 7" id="KW-1133">Transmembrane helix</keyword>
<evidence type="ECO:0000313" key="8">
    <source>
        <dbReference type="EMBL" id="KAL2091553.1"/>
    </source>
</evidence>
<keyword evidence="5 7" id="KW-0472">Membrane</keyword>
<comment type="subcellular location">
    <subcellularLocation>
        <location evidence="1">Membrane</location>
        <topology evidence="1">Multi-pass membrane protein</topology>
    </subcellularLocation>
</comment>
<feature type="transmembrane region" description="Helical" evidence="7">
    <location>
        <begin position="207"/>
        <end position="224"/>
    </location>
</feature>
<dbReference type="AlphaFoldDB" id="A0ABD1JXH3"/>
<keyword evidence="3 7" id="KW-0812">Transmembrane</keyword>
<evidence type="ECO:0000256" key="4">
    <source>
        <dbReference type="ARBA" id="ARBA00022989"/>
    </source>
</evidence>
<accession>A0ABD1JXH3</accession>
<protein>
    <recommendedName>
        <fullName evidence="6">Transmembrane protein 45B</fullName>
    </recommendedName>
</protein>
<name>A0ABD1JXH3_9TELE</name>
<keyword evidence="9" id="KW-1185">Reference proteome</keyword>
<proteinExistence type="inferred from homology"/>
<feature type="transmembrane region" description="Helical" evidence="7">
    <location>
        <begin position="267"/>
        <end position="287"/>
    </location>
</feature>
<comment type="caution">
    <text evidence="8">The sequence shown here is derived from an EMBL/GenBank/DDBJ whole genome shotgun (WGS) entry which is preliminary data.</text>
</comment>
<dbReference type="Proteomes" id="UP001591681">
    <property type="component" value="Unassembled WGS sequence"/>
</dbReference>
<dbReference type="PANTHER" id="PTHR16007">
    <property type="entry name" value="EPIDIDYMAL MEMBRANE PROTEIN E9-RELATED"/>
    <property type="match status" value="1"/>
</dbReference>
<feature type="transmembrane region" description="Helical" evidence="7">
    <location>
        <begin position="181"/>
        <end position="200"/>
    </location>
</feature>
<gene>
    <name evidence="8" type="ORF">ACEWY4_013816</name>
</gene>
<evidence type="ECO:0000256" key="6">
    <source>
        <dbReference type="ARBA" id="ARBA00039264"/>
    </source>
</evidence>
<evidence type="ECO:0000313" key="9">
    <source>
        <dbReference type="Proteomes" id="UP001591681"/>
    </source>
</evidence>
<feature type="transmembrane region" description="Helical" evidence="7">
    <location>
        <begin position="236"/>
        <end position="255"/>
    </location>
</feature>
<feature type="transmembrane region" description="Helical" evidence="7">
    <location>
        <begin position="91"/>
        <end position="108"/>
    </location>
</feature>
<dbReference type="Pfam" id="PF04819">
    <property type="entry name" value="DUF716"/>
    <property type="match status" value="1"/>
</dbReference>
<feature type="transmembrane region" description="Helical" evidence="7">
    <location>
        <begin position="299"/>
        <end position="324"/>
    </location>
</feature>
<evidence type="ECO:0000256" key="7">
    <source>
        <dbReference type="SAM" id="Phobius"/>
    </source>
</evidence>
<dbReference type="InterPro" id="IPR042127">
    <property type="entry name" value="TMEM45"/>
</dbReference>
<evidence type="ECO:0000256" key="1">
    <source>
        <dbReference type="ARBA" id="ARBA00004141"/>
    </source>
</evidence>
<dbReference type="EMBL" id="JBHFQA010000011">
    <property type="protein sequence ID" value="KAL2091553.1"/>
    <property type="molecule type" value="Genomic_DNA"/>
</dbReference>
<comment type="similarity">
    <text evidence="2">Belongs to the TMEM45 family.</text>
</comment>
<dbReference type="PANTHER" id="PTHR16007:SF59">
    <property type="entry name" value="TRANSMEMBRANE PROTEIN 45B"/>
    <property type="match status" value="1"/>
</dbReference>
<reference evidence="8 9" key="1">
    <citation type="submission" date="2024-09" db="EMBL/GenBank/DDBJ databases">
        <title>A chromosome-level genome assembly of Gray's grenadier anchovy, Coilia grayii.</title>
        <authorList>
            <person name="Fu Z."/>
        </authorList>
    </citation>
    <scope>NUCLEOTIDE SEQUENCE [LARGE SCALE GENOMIC DNA]</scope>
    <source>
        <strain evidence="8">G4</strain>
        <tissue evidence="8">Muscle</tissue>
    </source>
</reference>
<evidence type="ECO:0000256" key="3">
    <source>
        <dbReference type="ARBA" id="ARBA00022692"/>
    </source>
</evidence>
<dbReference type="GO" id="GO:0016020">
    <property type="term" value="C:membrane"/>
    <property type="evidence" value="ECO:0007669"/>
    <property type="project" value="UniProtKB-SubCell"/>
</dbReference>
<sequence length="363" mass="40820">MILTTLTSLKPSTLPLSTCEVTTRICSITNCPHKRQHAHTLSQKARWQQVHPISAEPNSDNTLGRGSSRRDGIQGALFIIKTVKNMANFKGHALPGSFFLLFGLWWSLKAPWRQCYLQSHGTRRKKLPPVFRKMDLIEGSLKVFFAFVGIMAEQFVPDGPHARLYNGGWVKLMNWQHSTMYLFYGISGVADILCATSQIVPQGLDRMALSLALFVEGFLFYYHVHSRPMLDTHVHSLLLVAVFGGAASTALEAFLRDNAVLEALRCSLAILQGSWFYQIGFVLYPLSGPQWEQEDHGNMMFITMCFCWHYAVALLITAINYAVVWRVVSRCANKPVSNMEMGLRKSAVDSSSQKALLQESDEE</sequence>